<dbReference type="RefSeq" id="WP_090597555.1">
    <property type="nucleotide sequence ID" value="NZ_FNCS01000011.1"/>
</dbReference>
<dbReference type="InterPro" id="IPR036291">
    <property type="entry name" value="NAD(P)-bd_dom_sf"/>
</dbReference>
<protein>
    <recommendedName>
        <fullName evidence="1">NAD-dependent epimerase/dehydratase domain-containing protein</fullName>
    </recommendedName>
</protein>
<dbReference type="Gene3D" id="3.40.50.720">
    <property type="entry name" value="NAD(P)-binding Rossmann-like Domain"/>
    <property type="match status" value="1"/>
</dbReference>
<reference evidence="2 3" key="1">
    <citation type="submission" date="2016-10" db="EMBL/GenBank/DDBJ databases">
        <authorList>
            <person name="de Groot N.N."/>
        </authorList>
    </citation>
    <scope>NUCLEOTIDE SEQUENCE [LARGE SCALE GENOMIC DNA]</scope>
    <source>
        <strain evidence="2 3">CGMCC 1.10267</strain>
    </source>
</reference>
<dbReference type="Proteomes" id="UP000199495">
    <property type="component" value="Unassembled WGS sequence"/>
</dbReference>
<dbReference type="InterPro" id="IPR001509">
    <property type="entry name" value="Epimerase_deHydtase"/>
</dbReference>
<evidence type="ECO:0000313" key="2">
    <source>
        <dbReference type="EMBL" id="SDG88273.1"/>
    </source>
</evidence>
<dbReference type="Pfam" id="PF01370">
    <property type="entry name" value="Epimerase"/>
    <property type="match status" value="1"/>
</dbReference>
<dbReference type="STRING" id="440168.SAMN04487974_11130"/>
<dbReference type="AlphaFoldDB" id="A0A1G7XW28"/>
<evidence type="ECO:0000313" key="3">
    <source>
        <dbReference type="Proteomes" id="UP000199495"/>
    </source>
</evidence>
<dbReference type="OrthoDB" id="9812470at2"/>
<gene>
    <name evidence="2" type="ORF">SAMN04487974_11130</name>
</gene>
<dbReference type="SUPFAM" id="SSF51735">
    <property type="entry name" value="NAD(P)-binding Rossmann-fold domains"/>
    <property type="match status" value="1"/>
</dbReference>
<evidence type="ECO:0000259" key="1">
    <source>
        <dbReference type="Pfam" id="PF01370"/>
    </source>
</evidence>
<accession>A0A1G7XW28</accession>
<sequence length="262" mass="29077">MKRALIGYTGFVGSNLRRCGHYTELFNSSNFREMAGQRFDEVVCAGVSAVKWLANKEPERDWKEISALLDVLAEVETPRFTLISTIDVYPDPARTVDEFHVVAEGEGQPYGRHRRAIERFVAEQFDDVLVARLPALFGTGLKKNVIYDLLVDNQTDKINPAAVFQWYPLDRLEGDLARARAAGLTMVNLFPEPVATADILASHFPDAIVGAPVVPAPHYRLGTAHAELFGETSPYIMSNAAVREALDAFIEAARRDPETMLA</sequence>
<keyword evidence="3" id="KW-1185">Reference proteome</keyword>
<organism evidence="2 3">
    <name type="scientific">Pelagibacterium luteolum</name>
    <dbReference type="NCBI Taxonomy" id="440168"/>
    <lineage>
        <taxon>Bacteria</taxon>
        <taxon>Pseudomonadati</taxon>
        <taxon>Pseudomonadota</taxon>
        <taxon>Alphaproteobacteria</taxon>
        <taxon>Hyphomicrobiales</taxon>
        <taxon>Devosiaceae</taxon>
        <taxon>Pelagibacterium</taxon>
    </lineage>
</organism>
<dbReference type="EMBL" id="FNCS01000011">
    <property type="protein sequence ID" value="SDG88273.1"/>
    <property type="molecule type" value="Genomic_DNA"/>
</dbReference>
<name>A0A1G7XW28_9HYPH</name>
<feature type="domain" description="NAD-dependent epimerase/dehydratase" evidence="1">
    <location>
        <begin position="21"/>
        <end position="140"/>
    </location>
</feature>
<proteinExistence type="predicted"/>